<evidence type="ECO:0008006" key="4">
    <source>
        <dbReference type="Google" id="ProtNLM"/>
    </source>
</evidence>
<gene>
    <name evidence="2" type="ORF">EVAR_103850_1</name>
</gene>
<dbReference type="Proteomes" id="UP000299102">
    <property type="component" value="Unassembled WGS sequence"/>
</dbReference>
<dbReference type="AlphaFoldDB" id="A0A4C2AEU1"/>
<comment type="caution">
    <text evidence="2">The sequence shown here is derived from an EMBL/GenBank/DDBJ whole genome shotgun (WGS) entry which is preliminary data.</text>
</comment>
<accession>A0A4C2AEU1</accession>
<feature type="region of interest" description="Disordered" evidence="1">
    <location>
        <begin position="1"/>
        <end position="34"/>
    </location>
</feature>
<dbReference type="Gene3D" id="3.60.10.10">
    <property type="entry name" value="Endonuclease/exonuclease/phosphatase"/>
    <property type="match status" value="1"/>
</dbReference>
<evidence type="ECO:0000256" key="1">
    <source>
        <dbReference type="SAM" id="MobiDB-lite"/>
    </source>
</evidence>
<name>A0A4C2AEU1_EUMVA</name>
<sequence length="193" mass="22125">MWHCERRQYTGRGAEAQTPAMEQTEGAPLHNRENQPATFAGARGESNIDLTLSTRGVEVSDWRVLEEASVSDHRLIVFRVDGAERAATCAEPMEEPVRFRDRGVDWDEFERVVQVRVGRIRWAPRCEGGGIVHRCDHQICQRVSGVIRPRLAMNEWWNEELDRMRGMTAKRGRFGRERKLGRGLRSGRAIGFP</sequence>
<keyword evidence="3" id="KW-1185">Reference proteome</keyword>
<dbReference type="InterPro" id="IPR036691">
    <property type="entry name" value="Endo/exonu/phosph_ase_sf"/>
</dbReference>
<evidence type="ECO:0000313" key="2">
    <source>
        <dbReference type="EMBL" id="GBP97337.1"/>
    </source>
</evidence>
<dbReference type="OrthoDB" id="7491480at2759"/>
<reference evidence="2 3" key="1">
    <citation type="journal article" date="2019" name="Commun. Biol.">
        <title>The bagworm genome reveals a unique fibroin gene that provides high tensile strength.</title>
        <authorList>
            <person name="Kono N."/>
            <person name="Nakamura H."/>
            <person name="Ohtoshi R."/>
            <person name="Tomita M."/>
            <person name="Numata K."/>
            <person name="Arakawa K."/>
        </authorList>
    </citation>
    <scope>NUCLEOTIDE SEQUENCE [LARGE SCALE GENOMIC DNA]</scope>
</reference>
<evidence type="ECO:0000313" key="3">
    <source>
        <dbReference type="Proteomes" id="UP000299102"/>
    </source>
</evidence>
<protein>
    <recommendedName>
        <fullName evidence="4">Retrovirus-related Pol polyprotein from type-1 retrotransposable element R1</fullName>
    </recommendedName>
</protein>
<proteinExistence type="predicted"/>
<organism evidence="2 3">
    <name type="scientific">Eumeta variegata</name>
    <name type="common">Bagworm moth</name>
    <name type="synonym">Eumeta japonica</name>
    <dbReference type="NCBI Taxonomy" id="151549"/>
    <lineage>
        <taxon>Eukaryota</taxon>
        <taxon>Metazoa</taxon>
        <taxon>Ecdysozoa</taxon>
        <taxon>Arthropoda</taxon>
        <taxon>Hexapoda</taxon>
        <taxon>Insecta</taxon>
        <taxon>Pterygota</taxon>
        <taxon>Neoptera</taxon>
        <taxon>Endopterygota</taxon>
        <taxon>Lepidoptera</taxon>
        <taxon>Glossata</taxon>
        <taxon>Ditrysia</taxon>
        <taxon>Tineoidea</taxon>
        <taxon>Psychidae</taxon>
        <taxon>Oiketicinae</taxon>
        <taxon>Eumeta</taxon>
    </lineage>
</organism>
<dbReference type="EMBL" id="BGZK01002917">
    <property type="protein sequence ID" value="GBP97337.1"/>
    <property type="molecule type" value="Genomic_DNA"/>
</dbReference>
<dbReference type="SUPFAM" id="SSF56219">
    <property type="entry name" value="DNase I-like"/>
    <property type="match status" value="1"/>
</dbReference>